<dbReference type="Gene3D" id="3.30.360.10">
    <property type="entry name" value="Dihydrodipicolinate Reductase, domain 2"/>
    <property type="match status" value="1"/>
</dbReference>
<dbReference type="EC" id="1.-.-.-" evidence="4"/>
<accession>A0A517Z5Z0</accession>
<feature type="domain" description="GFO/IDH/MocA-like oxidoreductase" evidence="3">
    <location>
        <begin position="139"/>
        <end position="260"/>
    </location>
</feature>
<proteinExistence type="predicted"/>
<keyword evidence="1 4" id="KW-0560">Oxidoreductase</keyword>
<evidence type="ECO:0000313" key="4">
    <source>
        <dbReference type="EMBL" id="QDU37912.1"/>
    </source>
</evidence>
<dbReference type="KEGG" id="mri:Mal4_22310"/>
<dbReference type="InterPro" id="IPR050463">
    <property type="entry name" value="Gfo/Idh/MocA_oxidrdct_glycsds"/>
</dbReference>
<evidence type="ECO:0000259" key="2">
    <source>
        <dbReference type="Pfam" id="PF01408"/>
    </source>
</evidence>
<dbReference type="SUPFAM" id="SSF55347">
    <property type="entry name" value="Glyceraldehyde-3-phosphate dehydrogenase-like, C-terminal domain"/>
    <property type="match status" value="1"/>
</dbReference>
<gene>
    <name evidence="4" type="primary">ydgJ_1</name>
    <name evidence="4" type="ORF">Mal4_22310</name>
</gene>
<dbReference type="Gene3D" id="3.40.50.720">
    <property type="entry name" value="NAD(P)-binding Rossmann-like Domain"/>
    <property type="match status" value="1"/>
</dbReference>
<dbReference type="InterPro" id="IPR000683">
    <property type="entry name" value="Gfo/Idh/MocA-like_OxRdtase_N"/>
</dbReference>
<dbReference type="SUPFAM" id="SSF51735">
    <property type="entry name" value="NAD(P)-binding Rossmann-fold domains"/>
    <property type="match status" value="1"/>
</dbReference>
<dbReference type="RefSeq" id="WP_145369208.1">
    <property type="nucleotide sequence ID" value="NZ_CP036275.1"/>
</dbReference>
<dbReference type="GO" id="GO:0000166">
    <property type="term" value="F:nucleotide binding"/>
    <property type="evidence" value="ECO:0007669"/>
    <property type="project" value="InterPro"/>
</dbReference>
<dbReference type="PANTHER" id="PTHR43818">
    <property type="entry name" value="BCDNA.GH03377"/>
    <property type="match status" value="1"/>
</dbReference>
<dbReference type="Pfam" id="PF01408">
    <property type="entry name" value="GFO_IDH_MocA"/>
    <property type="match status" value="1"/>
</dbReference>
<keyword evidence="5" id="KW-1185">Reference proteome</keyword>
<dbReference type="InterPro" id="IPR036291">
    <property type="entry name" value="NAD(P)-bd_dom_sf"/>
</dbReference>
<feature type="domain" description="Gfo/Idh/MocA-like oxidoreductase N-terminal" evidence="2">
    <location>
        <begin position="6"/>
        <end position="127"/>
    </location>
</feature>
<organism evidence="4 5">
    <name type="scientific">Maioricimonas rarisocia</name>
    <dbReference type="NCBI Taxonomy" id="2528026"/>
    <lineage>
        <taxon>Bacteria</taxon>
        <taxon>Pseudomonadati</taxon>
        <taxon>Planctomycetota</taxon>
        <taxon>Planctomycetia</taxon>
        <taxon>Planctomycetales</taxon>
        <taxon>Planctomycetaceae</taxon>
        <taxon>Maioricimonas</taxon>
    </lineage>
</organism>
<dbReference type="Proteomes" id="UP000320496">
    <property type="component" value="Chromosome"/>
</dbReference>
<dbReference type="PANTHER" id="PTHR43818:SF11">
    <property type="entry name" value="BCDNA.GH03377"/>
    <property type="match status" value="1"/>
</dbReference>
<reference evidence="4 5" key="1">
    <citation type="submission" date="2019-02" db="EMBL/GenBank/DDBJ databases">
        <title>Deep-cultivation of Planctomycetes and their phenomic and genomic characterization uncovers novel biology.</title>
        <authorList>
            <person name="Wiegand S."/>
            <person name="Jogler M."/>
            <person name="Boedeker C."/>
            <person name="Pinto D."/>
            <person name="Vollmers J."/>
            <person name="Rivas-Marin E."/>
            <person name="Kohn T."/>
            <person name="Peeters S.H."/>
            <person name="Heuer A."/>
            <person name="Rast P."/>
            <person name="Oberbeckmann S."/>
            <person name="Bunk B."/>
            <person name="Jeske O."/>
            <person name="Meyerdierks A."/>
            <person name="Storesund J.E."/>
            <person name="Kallscheuer N."/>
            <person name="Luecker S."/>
            <person name="Lage O.M."/>
            <person name="Pohl T."/>
            <person name="Merkel B.J."/>
            <person name="Hornburger P."/>
            <person name="Mueller R.-W."/>
            <person name="Bruemmer F."/>
            <person name="Labrenz M."/>
            <person name="Spormann A.M."/>
            <person name="Op den Camp H."/>
            <person name="Overmann J."/>
            <person name="Amann R."/>
            <person name="Jetten M.S.M."/>
            <person name="Mascher T."/>
            <person name="Medema M.H."/>
            <person name="Devos D.P."/>
            <person name="Kaster A.-K."/>
            <person name="Ovreas L."/>
            <person name="Rohde M."/>
            <person name="Galperin M.Y."/>
            <person name="Jogler C."/>
        </authorList>
    </citation>
    <scope>NUCLEOTIDE SEQUENCE [LARGE SCALE GENOMIC DNA]</scope>
    <source>
        <strain evidence="4 5">Mal4</strain>
    </source>
</reference>
<name>A0A517Z5Z0_9PLAN</name>
<dbReference type="GO" id="GO:0016491">
    <property type="term" value="F:oxidoreductase activity"/>
    <property type="evidence" value="ECO:0007669"/>
    <property type="project" value="UniProtKB-KW"/>
</dbReference>
<dbReference type="Pfam" id="PF22725">
    <property type="entry name" value="GFO_IDH_MocA_C3"/>
    <property type="match status" value="1"/>
</dbReference>
<dbReference type="EMBL" id="CP036275">
    <property type="protein sequence ID" value="QDU37912.1"/>
    <property type="molecule type" value="Genomic_DNA"/>
</dbReference>
<evidence type="ECO:0000313" key="5">
    <source>
        <dbReference type="Proteomes" id="UP000320496"/>
    </source>
</evidence>
<dbReference type="AlphaFoldDB" id="A0A517Z5Z0"/>
<protein>
    <submittedName>
        <fullName evidence="4">Putative oxidoreductase YdgJ</fullName>
        <ecNumber evidence="4">1.-.-.-</ecNumber>
    </submittedName>
</protein>
<evidence type="ECO:0000259" key="3">
    <source>
        <dbReference type="Pfam" id="PF22725"/>
    </source>
</evidence>
<dbReference type="InterPro" id="IPR055170">
    <property type="entry name" value="GFO_IDH_MocA-like_dom"/>
</dbReference>
<dbReference type="OrthoDB" id="9776544at2"/>
<sequence>MAEKYRVGIIGRTDRGNYGHGLDSVWREIDRAQVIAVADDDERGRWSARSRTGAERAYSDYREMLEQEQLDIVAVAPRWMNEHKDMMLAAAEHGCHIYTEKPFCRDLTEADEIVAACEMRHLKLAIAHQTRWTPTLDVVKREISKGLIGRVLEIRGRGKEDARRGGGEDLWVLGSHVLDLMRVFGGDPQTCYATVLENGEPVTGSHVREGNEGIGPLAGDAINAMYTLPEGATGYFGSHRGTAGDPSRFGIQVFGSEGVVEFLTGHLAPCHVLRDSSWSPGRSRKEWVPISSNGVGKPETLPRTGLHGGNVLAVNDLIDCIGNPEQQPKCSMYDARWTVEMIAGVFESHRTGGPVTLPLKQRENPLTLL</sequence>
<evidence type="ECO:0000256" key="1">
    <source>
        <dbReference type="ARBA" id="ARBA00023002"/>
    </source>
</evidence>